<dbReference type="Gene3D" id="1.10.260.40">
    <property type="entry name" value="lambda repressor-like DNA-binding domains"/>
    <property type="match status" value="1"/>
</dbReference>
<keyword evidence="2" id="KW-0238">DNA-binding</keyword>
<dbReference type="KEGG" id="cmin:NCTC10288_00066"/>
<dbReference type="InterPro" id="IPR010982">
    <property type="entry name" value="Lambda_DNA-bd_dom_sf"/>
</dbReference>
<dbReference type="GO" id="GO:0003677">
    <property type="term" value="F:DNA binding"/>
    <property type="evidence" value="ECO:0007669"/>
    <property type="project" value="UniProtKB-KW"/>
</dbReference>
<dbReference type="STRING" id="38301.NX84_00965"/>
<reference evidence="2 3" key="1">
    <citation type="submission" date="2018-06" db="EMBL/GenBank/DDBJ databases">
        <authorList>
            <consortium name="Pathogen Informatics"/>
            <person name="Doyle S."/>
        </authorList>
    </citation>
    <scope>NUCLEOTIDE SEQUENCE [LARGE SCALE GENOMIC DNA]</scope>
    <source>
        <strain evidence="2 3">NCTC10288</strain>
    </source>
</reference>
<dbReference type="CDD" id="cd00093">
    <property type="entry name" value="HTH_XRE"/>
    <property type="match status" value="1"/>
</dbReference>
<feature type="domain" description="HTH cro/C1-type" evidence="1">
    <location>
        <begin position="44"/>
        <end position="89"/>
    </location>
</feature>
<organism evidence="2 3">
    <name type="scientific">Corynebacterium minutissimum</name>
    <dbReference type="NCBI Taxonomy" id="38301"/>
    <lineage>
        <taxon>Bacteria</taxon>
        <taxon>Bacillati</taxon>
        <taxon>Actinomycetota</taxon>
        <taxon>Actinomycetes</taxon>
        <taxon>Mycobacteriales</taxon>
        <taxon>Corynebacteriaceae</taxon>
        <taxon>Corynebacterium</taxon>
    </lineage>
</organism>
<dbReference type="EMBL" id="LS483460">
    <property type="protein sequence ID" value="SQH98133.1"/>
    <property type="molecule type" value="Genomic_DNA"/>
</dbReference>
<dbReference type="PROSITE" id="PS50943">
    <property type="entry name" value="HTH_CROC1"/>
    <property type="match status" value="1"/>
</dbReference>
<evidence type="ECO:0000259" key="1">
    <source>
        <dbReference type="PROSITE" id="PS50943"/>
    </source>
</evidence>
<dbReference type="Pfam" id="PF01381">
    <property type="entry name" value="HTH_3"/>
    <property type="match status" value="1"/>
</dbReference>
<dbReference type="InterPro" id="IPR001387">
    <property type="entry name" value="Cro/C1-type_HTH"/>
</dbReference>
<evidence type="ECO:0000313" key="2">
    <source>
        <dbReference type="EMBL" id="SQH98133.1"/>
    </source>
</evidence>
<gene>
    <name evidence="2" type="ORF">NCTC10288_00066</name>
</gene>
<dbReference type="Proteomes" id="UP000249264">
    <property type="component" value="Chromosome 1"/>
</dbReference>
<name>A0A2X4R864_9CORY</name>
<protein>
    <submittedName>
        <fullName evidence="2">HTH3 DNA-binding transcription regulator</fullName>
    </submittedName>
</protein>
<sequence>MGSGCHVAGRGLECPNGRTGVLSIGQMAIVGAMDPLQLLKKSPLSLSEISRRSGVSRNTLNLWLRGAAQPSLTGLAKVMRVLGYEVSVSVHRMSDAAAATAVRVLLGELSSEETDVKGWIDRFVQWGDAPGEDGDYQALIERGAWASNPYGRHGALHFLPANPITLASAVDASGQPWAMSGAFAAQRVAGQIAGEEEPRSTLIWCTNPADIVPSLPTRIRASAEPVSGGITLVPVAGEELTGATNEAGIHYVAPHQLAIDVCAENYVGGA</sequence>
<proteinExistence type="predicted"/>
<evidence type="ECO:0000313" key="3">
    <source>
        <dbReference type="Proteomes" id="UP000249264"/>
    </source>
</evidence>
<dbReference type="AlphaFoldDB" id="A0A2X4R864"/>
<accession>A0A2X4R864</accession>
<dbReference type="SUPFAM" id="SSF47413">
    <property type="entry name" value="lambda repressor-like DNA-binding domains"/>
    <property type="match status" value="1"/>
</dbReference>